<dbReference type="AlphaFoldDB" id="A0A1U7YTJ8"/>
<dbReference type="PANTHER" id="PTHR47481:SF41">
    <property type="entry name" value="COPIA-LIKE POLYPROTEIN_RETROTRANSPOSON"/>
    <property type="match status" value="1"/>
</dbReference>
<sequence length="277" mass="31479">MGDYLLKIKNISDALATAGEPLSESDPIYQTLEGLPSDFEHFTTIVLTRLDGFSYDELQSLLQQEIKMLRACNKITDFSLDASTHLTSKGWTFKNNNQPSRPPLSDKDSEYRDKSPNKSTRRYKESPCQICNRPNHLALTCKSCFDSSIKYIPRKPSTYMSEIVTSPPLADHSWYPNFSDTHHVTNDLNNLKLHNIEYIGPEQLRIGNGTGLNIHHIGTTSLSSFDKNLVLHDTLHVLNIIKNPLSIAYFTSDNDVFLEFHLSHVLVKDRKSKKVIL</sequence>
<keyword evidence="2" id="KW-1185">Reference proteome</keyword>
<dbReference type="GeneID" id="104585762"/>
<dbReference type="InParanoid" id="A0A1U7YTJ8"/>
<dbReference type="eggNOG" id="KOG0017">
    <property type="taxonomic scope" value="Eukaryota"/>
</dbReference>
<reference evidence="3" key="1">
    <citation type="submission" date="2025-08" db="UniProtKB">
        <authorList>
            <consortium name="RefSeq"/>
        </authorList>
    </citation>
    <scope>IDENTIFICATION</scope>
</reference>
<dbReference type="KEGG" id="nnu:104585762"/>
<organism evidence="2 3">
    <name type="scientific">Nelumbo nucifera</name>
    <name type="common">Sacred lotus</name>
    <dbReference type="NCBI Taxonomy" id="4432"/>
    <lineage>
        <taxon>Eukaryota</taxon>
        <taxon>Viridiplantae</taxon>
        <taxon>Streptophyta</taxon>
        <taxon>Embryophyta</taxon>
        <taxon>Tracheophyta</taxon>
        <taxon>Spermatophyta</taxon>
        <taxon>Magnoliopsida</taxon>
        <taxon>Proteales</taxon>
        <taxon>Nelumbonaceae</taxon>
        <taxon>Nelumbo</taxon>
    </lineage>
</organism>
<feature type="compositionally biased region" description="Basic and acidic residues" evidence="1">
    <location>
        <begin position="104"/>
        <end position="116"/>
    </location>
</feature>
<feature type="region of interest" description="Disordered" evidence="1">
    <location>
        <begin position="91"/>
        <end position="126"/>
    </location>
</feature>
<dbReference type="Proteomes" id="UP000189703">
    <property type="component" value="Unplaced"/>
</dbReference>
<dbReference type="OrthoDB" id="1912561at2759"/>
<gene>
    <name evidence="3" type="primary">LOC104585762</name>
</gene>
<evidence type="ECO:0000313" key="3">
    <source>
        <dbReference type="RefSeq" id="XP_010241040.1"/>
    </source>
</evidence>
<name>A0A1U7YTJ8_NELNU</name>
<dbReference type="PANTHER" id="PTHR47481">
    <property type="match status" value="1"/>
</dbReference>
<dbReference type="RefSeq" id="XP_010241040.1">
    <property type="nucleotide sequence ID" value="XM_010242738.1"/>
</dbReference>
<evidence type="ECO:0000256" key="1">
    <source>
        <dbReference type="SAM" id="MobiDB-lite"/>
    </source>
</evidence>
<evidence type="ECO:0000313" key="2">
    <source>
        <dbReference type="Proteomes" id="UP000189703"/>
    </source>
</evidence>
<proteinExistence type="predicted"/>
<protein>
    <submittedName>
        <fullName evidence="3">Uncharacterized protein LOC104585762</fullName>
    </submittedName>
</protein>
<accession>A0A1U7YTJ8</accession>